<keyword evidence="5" id="KW-0411">Iron-sulfur</keyword>
<dbReference type="InterPro" id="IPR029063">
    <property type="entry name" value="SAM-dependent_MTases_sf"/>
</dbReference>
<gene>
    <name evidence="8" type="ORF">SAMN04490244_105281</name>
</gene>
<dbReference type="EMBL" id="FOGU01000005">
    <property type="protein sequence ID" value="SES08749.1"/>
    <property type="molecule type" value="Genomic_DNA"/>
</dbReference>
<feature type="binding site" evidence="6">
    <location>
        <position position="268"/>
    </location>
    <ligand>
        <name>S-adenosyl-L-methionine</name>
        <dbReference type="ChEBI" id="CHEBI:59789"/>
    </ligand>
</feature>
<dbReference type="InterPro" id="IPR010280">
    <property type="entry name" value="U5_MeTrfase_fam"/>
</dbReference>
<evidence type="ECO:0000256" key="7">
    <source>
        <dbReference type="PROSITE-ProRule" id="PRU10015"/>
    </source>
</evidence>
<evidence type="ECO:0000256" key="5">
    <source>
        <dbReference type="ARBA" id="ARBA00023014"/>
    </source>
</evidence>
<proteinExistence type="inferred from homology"/>
<reference evidence="8 9" key="1">
    <citation type="submission" date="2016-10" db="EMBL/GenBank/DDBJ databases">
        <authorList>
            <person name="de Groot N.N."/>
        </authorList>
    </citation>
    <scope>NUCLEOTIDE SEQUENCE [LARGE SCALE GENOMIC DNA]</scope>
    <source>
        <strain evidence="8 9">DSM 23042</strain>
    </source>
</reference>
<evidence type="ECO:0000256" key="2">
    <source>
        <dbReference type="ARBA" id="ARBA00022603"/>
    </source>
</evidence>
<dbReference type="CDD" id="cd02440">
    <property type="entry name" value="AdoMet_MTases"/>
    <property type="match status" value="1"/>
</dbReference>
<keyword evidence="2 6" id="KW-0489">Methyltransferase</keyword>
<dbReference type="STRING" id="641238.SAMN04490244_105281"/>
<dbReference type="GO" id="GO:0051539">
    <property type="term" value="F:4 iron, 4 sulfur cluster binding"/>
    <property type="evidence" value="ECO:0007669"/>
    <property type="project" value="UniProtKB-KW"/>
</dbReference>
<feature type="binding site" evidence="6">
    <location>
        <position position="241"/>
    </location>
    <ligand>
        <name>S-adenosyl-L-methionine</name>
        <dbReference type="ChEBI" id="CHEBI:59789"/>
    </ligand>
</feature>
<organism evidence="8 9">
    <name type="scientific">Tranquillimonas rosea</name>
    <dbReference type="NCBI Taxonomy" id="641238"/>
    <lineage>
        <taxon>Bacteria</taxon>
        <taxon>Pseudomonadati</taxon>
        <taxon>Pseudomonadota</taxon>
        <taxon>Alphaproteobacteria</taxon>
        <taxon>Rhodobacterales</taxon>
        <taxon>Roseobacteraceae</taxon>
        <taxon>Tranquillimonas</taxon>
    </lineage>
</organism>
<dbReference type="Gene3D" id="3.40.50.150">
    <property type="entry name" value="Vaccinia Virus protein VP39"/>
    <property type="match status" value="1"/>
</dbReference>
<feature type="active site" evidence="7">
    <location>
        <position position="362"/>
    </location>
</feature>
<sequence>MDTYTIERLGRHGDGIAPGPVYVPRTLPGETVSGTVEGDRIPAPRIVTPAAERVSPRCRHYKGCGGCHLMHADDAFVSGWKADVVRTALAAQGIEAGIRGVTTSPPNSRRRATLSGRRTKKGALVGFHGRASGTITEIPDCHLLEPALIDALPALEAITEAGASRKGELDLAVTLSEAGVDLEVRGGKPLDPTLTVELTRLAGHHGLARLSWEGEVILTARPPVQRLGAAQVVPPPGGFLQATAHGQAALTDAVRQAVGGARHVIDLFAGCGTFTLPLAETAEIRAVEGEAAMLAALDRGWRHAQGLRRVTTETRDLFRRPLMADELKGYEAAVIDPPRAGAEAQTAELAAGGPPVIAAVSCNPATFARDARLLVDAGYRIDWIEVVDQFRWSPHVELAARLSRDHIAAR</sequence>
<dbReference type="RefSeq" id="WP_092693264.1">
    <property type="nucleotide sequence ID" value="NZ_FOGU01000005.1"/>
</dbReference>
<keyword evidence="1" id="KW-0479">Metal-binding</keyword>
<feature type="active site" description="Nucleophile" evidence="6">
    <location>
        <position position="362"/>
    </location>
</feature>
<evidence type="ECO:0000313" key="9">
    <source>
        <dbReference type="Proteomes" id="UP000198885"/>
    </source>
</evidence>
<keyword evidence="3 6" id="KW-0808">Transferase</keyword>
<dbReference type="PROSITE" id="PS01230">
    <property type="entry name" value="TRMA_1"/>
    <property type="match status" value="1"/>
</dbReference>
<evidence type="ECO:0000256" key="4">
    <source>
        <dbReference type="ARBA" id="ARBA00022691"/>
    </source>
</evidence>
<evidence type="ECO:0000256" key="6">
    <source>
        <dbReference type="PROSITE-ProRule" id="PRU01024"/>
    </source>
</evidence>
<dbReference type="GO" id="GO:0070041">
    <property type="term" value="F:rRNA (uridine-C5-)-methyltransferase activity"/>
    <property type="evidence" value="ECO:0007669"/>
    <property type="project" value="TreeGrafter"/>
</dbReference>
<feature type="binding site" evidence="6">
    <location>
        <position position="336"/>
    </location>
    <ligand>
        <name>S-adenosyl-L-methionine</name>
        <dbReference type="ChEBI" id="CHEBI:59789"/>
    </ligand>
</feature>
<dbReference type="GO" id="GO:0070475">
    <property type="term" value="P:rRNA base methylation"/>
    <property type="evidence" value="ECO:0007669"/>
    <property type="project" value="TreeGrafter"/>
</dbReference>
<dbReference type="PROSITE" id="PS51687">
    <property type="entry name" value="SAM_MT_RNA_M5U"/>
    <property type="match status" value="1"/>
</dbReference>
<dbReference type="Proteomes" id="UP000198885">
    <property type="component" value="Unassembled WGS sequence"/>
</dbReference>
<comment type="similarity">
    <text evidence="6">Belongs to the class I-like SAM-binding methyltransferase superfamily. RNA M5U methyltransferase family.</text>
</comment>
<evidence type="ECO:0000313" key="8">
    <source>
        <dbReference type="EMBL" id="SES08749.1"/>
    </source>
</evidence>
<keyword evidence="1" id="KW-0408">Iron</keyword>
<dbReference type="AlphaFoldDB" id="A0A1H9UHC6"/>
<dbReference type="OrthoDB" id="9804590at2"/>
<dbReference type="PANTHER" id="PTHR11061">
    <property type="entry name" value="RNA M5U METHYLTRANSFERASE"/>
    <property type="match status" value="1"/>
</dbReference>
<dbReference type="SUPFAM" id="SSF53335">
    <property type="entry name" value="S-adenosyl-L-methionine-dependent methyltransferases"/>
    <property type="match status" value="1"/>
</dbReference>
<dbReference type="Gene3D" id="2.40.50.140">
    <property type="entry name" value="Nucleic acid-binding proteins"/>
    <property type="match status" value="1"/>
</dbReference>
<accession>A0A1H9UHC6</accession>
<keyword evidence="9" id="KW-1185">Reference proteome</keyword>
<dbReference type="InterPro" id="IPR030390">
    <property type="entry name" value="MeTrfase_TrmA_AS"/>
</dbReference>
<keyword evidence="4 6" id="KW-0949">S-adenosyl-L-methionine</keyword>
<keyword evidence="1" id="KW-0004">4Fe-4S</keyword>
<dbReference type="Pfam" id="PF05958">
    <property type="entry name" value="tRNA_U5-meth_tr"/>
    <property type="match status" value="1"/>
</dbReference>
<protein>
    <submittedName>
        <fullName evidence="8">23S rRNA m(5)U-1939 methyltransferase</fullName>
    </submittedName>
</protein>
<dbReference type="PANTHER" id="PTHR11061:SF49">
    <property type="entry name" value="23S RRNA (URACIL(1939)-C(5))-METHYLTRANSFERASE RLMD"/>
    <property type="match status" value="1"/>
</dbReference>
<feature type="binding site" evidence="6">
    <location>
        <position position="288"/>
    </location>
    <ligand>
        <name>S-adenosyl-L-methionine</name>
        <dbReference type="ChEBI" id="CHEBI:59789"/>
    </ligand>
</feature>
<evidence type="ECO:0000256" key="3">
    <source>
        <dbReference type="ARBA" id="ARBA00022679"/>
    </source>
</evidence>
<name>A0A1H9UHC6_9RHOB</name>
<evidence type="ECO:0000256" key="1">
    <source>
        <dbReference type="ARBA" id="ARBA00022485"/>
    </source>
</evidence>
<dbReference type="InterPro" id="IPR012340">
    <property type="entry name" value="NA-bd_OB-fold"/>
</dbReference>
<dbReference type="Gene3D" id="2.40.50.1070">
    <property type="match status" value="1"/>
</dbReference>